<sequence length="637" mass="71687">MPSLDMDKKDSSGLVQALRAAERGAAKSGTKADVTEVLDCAEKEISAASLKALWQDAAEFRIKDDKTFQAVFDRAQWRMSEAVGVDRTLHAHIVGHALVRAAEGGFSQVVARLRRGLAEQKCSVLTPRFLSFAMLTSVEAGNYEIVQELLRTTNLPMVALMGYELSKGKDSGYPFVRARLTTQWIKSVSKIKNLLPAAFHAVESERLELLAVHSDEEAVHRATRSCYQTYCIWRFLIIGVCNGHGAVVQELLIKRDECNARPIESRRALTSEELPQVVQLRAIRDQIDEKFSQLAMKIAGKLGRDIILYSLYNAVENTQSLSNDCKEEGKLWKCTSRSQFGVWEVFMEVPVLLMELETSYQNTKELKQLMRPYHYIKPIIPQLMKLNIQLKVLIDIQPNYIEMTIGINHVRVTVDNQMWEEKRTGHFPTFVSLAITPVTPTMTAVSMTASSSNMAMKVGVAEQVRISVGATLKSAPTAGVGIQFGKATMSKIDGKPWRMEQLPASGEQGGRFNWNLSNLHGQSFDRWNPMLQETKKSIWQFGKRVPLNPLLVLPFGTNGGVNFTGTEFDDTLSWRFPKELENTDALFNIEGLVHTTYITQDTFWETRMVPFELQVEQKLEPCGDAMGADKKKKKKKK</sequence>
<evidence type="ECO:0000313" key="1">
    <source>
        <dbReference type="EMBL" id="KAG0562544.1"/>
    </source>
</evidence>
<dbReference type="PANTHER" id="PTHR31439">
    <property type="entry name" value="EXPRESSED PROTEIN"/>
    <property type="match status" value="1"/>
</dbReference>
<comment type="caution">
    <text evidence="1">The sequence shown here is derived from an EMBL/GenBank/DDBJ whole genome shotgun (WGS) entry which is preliminary data.</text>
</comment>
<gene>
    <name evidence="1" type="ORF">KC19_9G155000</name>
</gene>
<evidence type="ECO:0000313" key="2">
    <source>
        <dbReference type="Proteomes" id="UP000822688"/>
    </source>
</evidence>
<dbReference type="Proteomes" id="UP000822688">
    <property type="component" value="Chromosome 9"/>
</dbReference>
<reference evidence="1" key="1">
    <citation type="submission" date="2020-06" db="EMBL/GenBank/DDBJ databases">
        <title>WGS assembly of Ceratodon purpureus strain R40.</title>
        <authorList>
            <person name="Carey S.B."/>
            <person name="Jenkins J."/>
            <person name="Shu S."/>
            <person name="Lovell J.T."/>
            <person name="Sreedasyam A."/>
            <person name="Maumus F."/>
            <person name="Tiley G.P."/>
            <person name="Fernandez-Pozo N."/>
            <person name="Barry K."/>
            <person name="Chen C."/>
            <person name="Wang M."/>
            <person name="Lipzen A."/>
            <person name="Daum C."/>
            <person name="Saski C.A."/>
            <person name="Payton A.C."/>
            <person name="Mcbreen J.C."/>
            <person name="Conrad R.E."/>
            <person name="Kollar L.M."/>
            <person name="Olsson S."/>
            <person name="Huttunen S."/>
            <person name="Landis J.B."/>
            <person name="Wickett N.J."/>
            <person name="Johnson M.G."/>
            <person name="Rensing S.A."/>
            <person name="Grimwood J."/>
            <person name="Schmutz J."/>
            <person name="Mcdaniel S.F."/>
        </authorList>
    </citation>
    <scope>NUCLEOTIDE SEQUENCE</scope>
    <source>
        <strain evidence="1">R40</strain>
    </source>
</reference>
<proteinExistence type="predicted"/>
<dbReference type="EMBL" id="CM026430">
    <property type="protein sequence ID" value="KAG0562544.1"/>
    <property type="molecule type" value="Genomic_DNA"/>
</dbReference>
<organism evidence="1 2">
    <name type="scientific">Ceratodon purpureus</name>
    <name type="common">Fire moss</name>
    <name type="synonym">Dicranum purpureum</name>
    <dbReference type="NCBI Taxonomy" id="3225"/>
    <lineage>
        <taxon>Eukaryota</taxon>
        <taxon>Viridiplantae</taxon>
        <taxon>Streptophyta</taxon>
        <taxon>Embryophyta</taxon>
        <taxon>Bryophyta</taxon>
        <taxon>Bryophytina</taxon>
        <taxon>Bryopsida</taxon>
        <taxon>Dicranidae</taxon>
        <taxon>Pseudoditrichales</taxon>
        <taxon>Ditrichaceae</taxon>
        <taxon>Ceratodon</taxon>
    </lineage>
</organism>
<name>A0A8T0GWN5_CERPU</name>
<dbReference type="PANTHER" id="PTHR31439:SF4">
    <property type="entry name" value="NEURONAL PAS DOMAIN PROTEIN"/>
    <property type="match status" value="1"/>
</dbReference>
<protein>
    <submittedName>
        <fullName evidence="1">Uncharacterized protein</fullName>
    </submittedName>
</protein>
<accession>A0A8T0GWN5</accession>
<keyword evidence="2" id="KW-1185">Reference proteome</keyword>
<dbReference type="AlphaFoldDB" id="A0A8T0GWN5"/>